<feature type="signal peptide" evidence="1">
    <location>
        <begin position="1"/>
        <end position="27"/>
    </location>
</feature>
<accession>A0A2H3DH29</accession>
<evidence type="ECO:0000313" key="3">
    <source>
        <dbReference type="Proteomes" id="UP000217790"/>
    </source>
</evidence>
<reference evidence="3" key="1">
    <citation type="journal article" date="2017" name="Nat. Ecol. Evol.">
        <title>Genome expansion and lineage-specific genetic innovations in the forest pathogenic fungi Armillaria.</title>
        <authorList>
            <person name="Sipos G."/>
            <person name="Prasanna A.N."/>
            <person name="Walter M.C."/>
            <person name="O'Connor E."/>
            <person name="Balint B."/>
            <person name="Krizsan K."/>
            <person name="Kiss B."/>
            <person name="Hess J."/>
            <person name="Varga T."/>
            <person name="Slot J."/>
            <person name="Riley R."/>
            <person name="Boka B."/>
            <person name="Rigling D."/>
            <person name="Barry K."/>
            <person name="Lee J."/>
            <person name="Mihaltcheva S."/>
            <person name="LaButti K."/>
            <person name="Lipzen A."/>
            <person name="Waldron R."/>
            <person name="Moloney N.M."/>
            <person name="Sperisen C."/>
            <person name="Kredics L."/>
            <person name="Vagvoelgyi C."/>
            <person name="Patrignani A."/>
            <person name="Fitzpatrick D."/>
            <person name="Nagy I."/>
            <person name="Doyle S."/>
            <person name="Anderson J.B."/>
            <person name="Grigoriev I.V."/>
            <person name="Gueldener U."/>
            <person name="Muensterkoetter M."/>
            <person name="Nagy L.G."/>
        </authorList>
    </citation>
    <scope>NUCLEOTIDE SEQUENCE [LARGE SCALE GENOMIC DNA]</scope>
    <source>
        <strain evidence="3">Ar21-2</strain>
    </source>
</reference>
<protein>
    <recommendedName>
        <fullName evidence="4">Secreted protein</fullName>
    </recommendedName>
</protein>
<organism evidence="2 3">
    <name type="scientific">Armillaria gallica</name>
    <name type="common">Bulbous honey fungus</name>
    <name type="synonym">Armillaria bulbosa</name>
    <dbReference type="NCBI Taxonomy" id="47427"/>
    <lineage>
        <taxon>Eukaryota</taxon>
        <taxon>Fungi</taxon>
        <taxon>Dikarya</taxon>
        <taxon>Basidiomycota</taxon>
        <taxon>Agaricomycotina</taxon>
        <taxon>Agaricomycetes</taxon>
        <taxon>Agaricomycetidae</taxon>
        <taxon>Agaricales</taxon>
        <taxon>Marasmiineae</taxon>
        <taxon>Physalacriaceae</taxon>
        <taxon>Armillaria</taxon>
    </lineage>
</organism>
<feature type="chain" id="PRO_5013789730" description="Secreted protein" evidence="1">
    <location>
        <begin position="28"/>
        <end position="78"/>
    </location>
</feature>
<dbReference type="Proteomes" id="UP000217790">
    <property type="component" value="Unassembled WGS sequence"/>
</dbReference>
<sequence length="78" mass="8706">MTCSGLKYLHFLVLLKLHSSWITHWHGLALGSRSVVAPLSLCPTTLQCSSCFLFNNPSELGFSFDHLRGHYLAGFQVL</sequence>
<keyword evidence="3" id="KW-1185">Reference proteome</keyword>
<keyword evidence="1" id="KW-0732">Signal</keyword>
<proteinExistence type="predicted"/>
<evidence type="ECO:0008006" key="4">
    <source>
        <dbReference type="Google" id="ProtNLM"/>
    </source>
</evidence>
<dbReference type="InParanoid" id="A0A2H3DH29"/>
<dbReference type="EMBL" id="KZ293664">
    <property type="protein sequence ID" value="PBK90772.1"/>
    <property type="molecule type" value="Genomic_DNA"/>
</dbReference>
<gene>
    <name evidence="2" type="ORF">ARMGADRAFT_292432</name>
</gene>
<name>A0A2H3DH29_ARMGA</name>
<evidence type="ECO:0000256" key="1">
    <source>
        <dbReference type="SAM" id="SignalP"/>
    </source>
</evidence>
<dbReference type="AlphaFoldDB" id="A0A2H3DH29"/>
<evidence type="ECO:0000313" key="2">
    <source>
        <dbReference type="EMBL" id="PBK90772.1"/>
    </source>
</evidence>